<dbReference type="EMBL" id="CM042884">
    <property type="protein sequence ID" value="KAI4369827.1"/>
    <property type="molecule type" value="Genomic_DNA"/>
</dbReference>
<evidence type="ECO:0000313" key="1">
    <source>
        <dbReference type="EMBL" id="KAI4369827.1"/>
    </source>
</evidence>
<organism evidence="1 2">
    <name type="scientific">Melastoma candidum</name>
    <dbReference type="NCBI Taxonomy" id="119954"/>
    <lineage>
        <taxon>Eukaryota</taxon>
        <taxon>Viridiplantae</taxon>
        <taxon>Streptophyta</taxon>
        <taxon>Embryophyta</taxon>
        <taxon>Tracheophyta</taxon>
        <taxon>Spermatophyta</taxon>
        <taxon>Magnoliopsida</taxon>
        <taxon>eudicotyledons</taxon>
        <taxon>Gunneridae</taxon>
        <taxon>Pentapetalae</taxon>
        <taxon>rosids</taxon>
        <taxon>malvids</taxon>
        <taxon>Myrtales</taxon>
        <taxon>Melastomataceae</taxon>
        <taxon>Melastomatoideae</taxon>
        <taxon>Melastomateae</taxon>
        <taxon>Melastoma</taxon>
    </lineage>
</organism>
<evidence type="ECO:0000313" key="2">
    <source>
        <dbReference type="Proteomes" id="UP001057402"/>
    </source>
</evidence>
<accession>A0ACB9QUH2</accession>
<proteinExistence type="predicted"/>
<keyword evidence="2" id="KW-1185">Reference proteome</keyword>
<comment type="caution">
    <text evidence="1">The sequence shown here is derived from an EMBL/GenBank/DDBJ whole genome shotgun (WGS) entry which is preliminary data.</text>
</comment>
<protein>
    <submittedName>
        <fullName evidence="1">Uncharacterized protein</fullName>
    </submittedName>
</protein>
<sequence>MIRNPKLSIFYYVELVGISVRGRRIAGIKPSMFRLSPTGNGGVIVDSGTLVTRLVQPAYTFLRQTFREGASNLQLAGEFSLFDRGELDLSFLYFIGSVNGGESWIDK</sequence>
<gene>
    <name evidence="1" type="ORF">MLD38_018230</name>
</gene>
<dbReference type="Proteomes" id="UP001057402">
    <property type="component" value="Chromosome 5"/>
</dbReference>
<name>A0ACB9QUH2_9MYRT</name>
<reference evidence="2" key="1">
    <citation type="journal article" date="2023" name="Front. Plant Sci.">
        <title>Chromosomal-level genome assembly of Melastoma candidum provides insights into trichome evolution.</title>
        <authorList>
            <person name="Zhong Y."/>
            <person name="Wu W."/>
            <person name="Sun C."/>
            <person name="Zou P."/>
            <person name="Liu Y."/>
            <person name="Dai S."/>
            <person name="Zhou R."/>
        </authorList>
    </citation>
    <scope>NUCLEOTIDE SEQUENCE [LARGE SCALE GENOMIC DNA]</scope>
</reference>